<evidence type="ECO:0000256" key="2">
    <source>
        <dbReference type="ARBA" id="ARBA00022679"/>
    </source>
</evidence>
<dbReference type="EMBL" id="WUEY01000001">
    <property type="protein sequence ID" value="NEI68422.1"/>
    <property type="molecule type" value="Genomic_DNA"/>
</dbReference>
<evidence type="ECO:0000256" key="1">
    <source>
        <dbReference type="ARBA" id="ARBA00005189"/>
    </source>
</evidence>
<name>A0A6L9U1C3_9HYPH</name>
<evidence type="ECO:0000256" key="3">
    <source>
        <dbReference type="ARBA" id="ARBA00023315"/>
    </source>
</evidence>
<evidence type="ECO:0000313" key="5">
    <source>
        <dbReference type="EMBL" id="NEI68422.1"/>
    </source>
</evidence>
<proteinExistence type="predicted"/>
<dbReference type="PANTHER" id="PTHR10434:SF11">
    <property type="entry name" value="1-ACYL-SN-GLYCEROL-3-PHOSPHATE ACYLTRANSFERASE"/>
    <property type="match status" value="1"/>
</dbReference>
<dbReference type="AlphaFoldDB" id="A0A6L9U1C3"/>
<sequence>MMTWLRIGCAAVVICVVSAVMLPLQILCLRFDWKLRRYLPRYWHRIVCYWLGVRIHVIGKLETSRPLMLASNHSSWLDILVLSAVADVSFIAKSEVKDWPIFGLFAQWQKSVFIEREQKRKTGDQVNEIAERMADGEIMVLFPEGTTSDGNRLLEVKSSLFGAAAAALPKTPDAVVHVQPVAVAYTRIHGIAMGRYYRPIAAWPGDIELVPHLKDIVACGAIDVDVCFGEAVDYRAGTNRKEVSATVARRIRAMLASRLLGREIA</sequence>
<dbReference type="Pfam" id="PF01553">
    <property type="entry name" value="Acyltransferase"/>
    <property type="match status" value="1"/>
</dbReference>
<comment type="pathway">
    <text evidence="1">Lipid metabolism.</text>
</comment>
<dbReference type="Proteomes" id="UP000483035">
    <property type="component" value="Unassembled WGS sequence"/>
</dbReference>
<gene>
    <name evidence="5" type="ORF">GR212_02480</name>
</gene>
<dbReference type="SMART" id="SM00563">
    <property type="entry name" value="PlsC"/>
    <property type="match status" value="1"/>
</dbReference>
<organism evidence="5 6">
    <name type="scientific">Rhizobium lusitanum</name>
    <dbReference type="NCBI Taxonomy" id="293958"/>
    <lineage>
        <taxon>Bacteria</taxon>
        <taxon>Pseudomonadati</taxon>
        <taxon>Pseudomonadota</taxon>
        <taxon>Alphaproteobacteria</taxon>
        <taxon>Hyphomicrobiales</taxon>
        <taxon>Rhizobiaceae</taxon>
        <taxon>Rhizobium/Agrobacterium group</taxon>
        <taxon>Rhizobium</taxon>
    </lineage>
</organism>
<evidence type="ECO:0000259" key="4">
    <source>
        <dbReference type="SMART" id="SM00563"/>
    </source>
</evidence>
<dbReference type="CDD" id="cd07989">
    <property type="entry name" value="LPLAT_AGPAT-like"/>
    <property type="match status" value="1"/>
</dbReference>
<dbReference type="InterPro" id="IPR002123">
    <property type="entry name" value="Plipid/glycerol_acylTrfase"/>
</dbReference>
<keyword evidence="2 5" id="KW-0808">Transferase</keyword>
<dbReference type="GO" id="GO:0003841">
    <property type="term" value="F:1-acylglycerol-3-phosphate O-acyltransferase activity"/>
    <property type="evidence" value="ECO:0007669"/>
    <property type="project" value="TreeGrafter"/>
</dbReference>
<dbReference type="RefSeq" id="WP_163984861.1">
    <property type="nucleotide sequence ID" value="NZ_WUEY01000001.1"/>
</dbReference>
<dbReference type="GO" id="GO:0006654">
    <property type="term" value="P:phosphatidic acid biosynthetic process"/>
    <property type="evidence" value="ECO:0007669"/>
    <property type="project" value="TreeGrafter"/>
</dbReference>
<evidence type="ECO:0000313" key="6">
    <source>
        <dbReference type="Proteomes" id="UP000483035"/>
    </source>
</evidence>
<accession>A0A6L9U1C3</accession>
<dbReference type="SUPFAM" id="SSF69593">
    <property type="entry name" value="Glycerol-3-phosphate (1)-acyltransferase"/>
    <property type="match status" value="1"/>
</dbReference>
<protein>
    <submittedName>
        <fullName evidence="5">1-acyl-sn-glycerol-3-phosphate acyltransferase</fullName>
    </submittedName>
</protein>
<reference evidence="5 6" key="1">
    <citation type="submission" date="2019-12" db="EMBL/GenBank/DDBJ databases">
        <title>Rhizobium genotypes associated with high levels of biological nitrogen fixation by grain legumes in a temperate-maritime cropping system.</title>
        <authorList>
            <person name="Maluk M."/>
            <person name="Francesc Ferrando Molina F."/>
            <person name="Lopez Del Egido L."/>
            <person name="Lafos M."/>
            <person name="Langarica-Fuentes A."/>
            <person name="Gebre Yohannes G."/>
            <person name="Young M.W."/>
            <person name="Martin P."/>
            <person name="Gantlett R."/>
            <person name="Kenicer G."/>
            <person name="Hawes C."/>
            <person name="Begg G.S."/>
            <person name="Quilliam R.S."/>
            <person name="Squire G.R."/>
            <person name="Poole P.S."/>
            <person name="Young P.W."/>
            <person name="Iannetta P.M."/>
            <person name="James E.K."/>
        </authorList>
    </citation>
    <scope>NUCLEOTIDE SEQUENCE [LARGE SCALE GENOMIC DNA]</scope>
    <source>
        <strain evidence="5 6">JHI1118</strain>
    </source>
</reference>
<dbReference type="PANTHER" id="PTHR10434">
    <property type="entry name" value="1-ACYL-SN-GLYCEROL-3-PHOSPHATE ACYLTRANSFERASE"/>
    <property type="match status" value="1"/>
</dbReference>
<comment type="caution">
    <text evidence="5">The sequence shown here is derived from an EMBL/GenBank/DDBJ whole genome shotgun (WGS) entry which is preliminary data.</text>
</comment>
<feature type="domain" description="Phospholipid/glycerol acyltransferase" evidence="4">
    <location>
        <begin position="67"/>
        <end position="186"/>
    </location>
</feature>
<keyword evidence="3 5" id="KW-0012">Acyltransferase</keyword>